<gene>
    <name evidence="6" type="ORF">WR25_08858</name>
</gene>
<evidence type="ECO:0000256" key="4">
    <source>
        <dbReference type="ARBA" id="ARBA00023136"/>
    </source>
</evidence>
<evidence type="ECO:0000313" key="7">
    <source>
        <dbReference type="Proteomes" id="UP000218231"/>
    </source>
</evidence>
<proteinExistence type="predicted"/>
<feature type="transmembrane region" description="Helical" evidence="5">
    <location>
        <begin position="178"/>
        <end position="198"/>
    </location>
</feature>
<comment type="caution">
    <text evidence="6">The sequence shown here is derived from an EMBL/GenBank/DDBJ whole genome shotgun (WGS) entry which is preliminary data.</text>
</comment>
<protein>
    <submittedName>
        <fullName evidence="6">Uncharacterized protein</fullName>
    </submittedName>
</protein>
<evidence type="ECO:0000313" key="6">
    <source>
        <dbReference type="EMBL" id="PAV58851.1"/>
    </source>
</evidence>
<keyword evidence="4 5" id="KW-0472">Membrane</keyword>
<sequence length="303" mass="34513">MLVFSFLSVGKGYDAYRHQQSYVQSSLIGVIFSAAALAYAIFFVRETHFPNKVKGNKSRSIEDFREKNEGLREEEKSDGFFTLFLRKSTQYLASLAEVLKVKRPGYTRCCILLSLIFVFFEYLAFDSHLILLYVKRPPFSWSDRLYSNFHLAESILTTIGMVLCPFLLSFVDWLGKDNLMIISGLAASAVSFFVIAFAHSTAEIFAMLSIIMGFCPSISAFIFNNLFNYSLSFWAGFPFFVAGILVVLVLIGQTTVHFLMRPQWKLDRLQKVQKAGSHITLEYRSKAKDSFGDLEKTNRNVSK</sequence>
<keyword evidence="7" id="KW-1185">Reference proteome</keyword>
<dbReference type="OrthoDB" id="419734at2759"/>
<reference evidence="6 7" key="1">
    <citation type="journal article" date="2017" name="Curr. Biol.">
        <title>Genome architecture and evolution of a unichromosomal asexual nematode.</title>
        <authorList>
            <person name="Fradin H."/>
            <person name="Zegar C."/>
            <person name="Gutwein M."/>
            <person name="Lucas J."/>
            <person name="Kovtun M."/>
            <person name="Corcoran D."/>
            <person name="Baugh L.R."/>
            <person name="Kiontke K."/>
            <person name="Gunsalus K."/>
            <person name="Fitch D.H."/>
            <person name="Piano F."/>
        </authorList>
    </citation>
    <scope>NUCLEOTIDE SEQUENCE [LARGE SCALE GENOMIC DNA]</scope>
    <source>
        <strain evidence="6">PF1309</strain>
    </source>
</reference>
<dbReference type="GO" id="GO:0016020">
    <property type="term" value="C:membrane"/>
    <property type="evidence" value="ECO:0007669"/>
    <property type="project" value="UniProtKB-SubCell"/>
</dbReference>
<keyword evidence="2 5" id="KW-0812">Transmembrane</keyword>
<evidence type="ECO:0000256" key="3">
    <source>
        <dbReference type="ARBA" id="ARBA00022989"/>
    </source>
</evidence>
<feature type="transmembrane region" description="Helical" evidence="5">
    <location>
        <begin position="22"/>
        <end position="44"/>
    </location>
</feature>
<dbReference type="SUPFAM" id="SSF103473">
    <property type="entry name" value="MFS general substrate transporter"/>
    <property type="match status" value="1"/>
</dbReference>
<dbReference type="GO" id="GO:0022857">
    <property type="term" value="F:transmembrane transporter activity"/>
    <property type="evidence" value="ECO:0007669"/>
    <property type="project" value="TreeGrafter"/>
</dbReference>
<dbReference type="PANTHER" id="PTHR23507:SF6">
    <property type="entry name" value="PROTON-COUPLED FOLATE TRANSPORTER"/>
    <property type="match status" value="1"/>
</dbReference>
<dbReference type="EMBL" id="LIAE01010556">
    <property type="protein sequence ID" value="PAV58851.1"/>
    <property type="molecule type" value="Genomic_DNA"/>
</dbReference>
<feature type="transmembrane region" description="Helical" evidence="5">
    <location>
        <begin position="110"/>
        <end position="134"/>
    </location>
</feature>
<dbReference type="AlphaFoldDB" id="A0A2A2JB42"/>
<accession>A0A2A2JB42</accession>
<evidence type="ECO:0000256" key="2">
    <source>
        <dbReference type="ARBA" id="ARBA00022692"/>
    </source>
</evidence>
<feature type="transmembrane region" description="Helical" evidence="5">
    <location>
        <begin position="239"/>
        <end position="260"/>
    </location>
</feature>
<organism evidence="6 7">
    <name type="scientific">Diploscapter pachys</name>
    <dbReference type="NCBI Taxonomy" id="2018661"/>
    <lineage>
        <taxon>Eukaryota</taxon>
        <taxon>Metazoa</taxon>
        <taxon>Ecdysozoa</taxon>
        <taxon>Nematoda</taxon>
        <taxon>Chromadorea</taxon>
        <taxon>Rhabditida</taxon>
        <taxon>Rhabditina</taxon>
        <taxon>Rhabditomorpha</taxon>
        <taxon>Rhabditoidea</taxon>
        <taxon>Rhabditidae</taxon>
        <taxon>Diploscapter</taxon>
    </lineage>
</organism>
<dbReference type="PANTHER" id="PTHR23507">
    <property type="entry name" value="ZGC:174356"/>
    <property type="match status" value="1"/>
</dbReference>
<dbReference type="Proteomes" id="UP000218231">
    <property type="component" value="Unassembled WGS sequence"/>
</dbReference>
<dbReference type="InterPro" id="IPR036259">
    <property type="entry name" value="MFS_trans_sf"/>
</dbReference>
<feature type="transmembrane region" description="Helical" evidence="5">
    <location>
        <begin position="154"/>
        <end position="171"/>
    </location>
</feature>
<keyword evidence="3 5" id="KW-1133">Transmembrane helix</keyword>
<comment type="subcellular location">
    <subcellularLocation>
        <location evidence="1">Membrane</location>
        <topology evidence="1">Multi-pass membrane protein</topology>
    </subcellularLocation>
</comment>
<name>A0A2A2JB42_9BILA</name>
<evidence type="ECO:0000256" key="1">
    <source>
        <dbReference type="ARBA" id="ARBA00004141"/>
    </source>
</evidence>
<evidence type="ECO:0000256" key="5">
    <source>
        <dbReference type="SAM" id="Phobius"/>
    </source>
</evidence>
<feature type="transmembrane region" description="Helical" evidence="5">
    <location>
        <begin position="204"/>
        <end position="227"/>
    </location>
</feature>